<dbReference type="PANTHER" id="PTHR24220">
    <property type="entry name" value="IMPORT ATP-BINDING PROTEIN"/>
    <property type="match status" value="1"/>
</dbReference>
<dbReference type="PROSITE" id="PS00211">
    <property type="entry name" value="ABC_TRANSPORTER_1"/>
    <property type="match status" value="1"/>
</dbReference>
<evidence type="ECO:0000256" key="2">
    <source>
        <dbReference type="ARBA" id="ARBA00022840"/>
    </source>
</evidence>
<dbReference type="InterPro" id="IPR003439">
    <property type="entry name" value="ABC_transporter-like_ATP-bd"/>
</dbReference>
<dbReference type="GO" id="GO:0016887">
    <property type="term" value="F:ATP hydrolysis activity"/>
    <property type="evidence" value="ECO:0007669"/>
    <property type="project" value="InterPro"/>
</dbReference>
<evidence type="ECO:0000313" key="4">
    <source>
        <dbReference type="Proteomes" id="UP000471360"/>
    </source>
</evidence>
<dbReference type="InterPro" id="IPR017871">
    <property type="entry name" value="ABC_transporter-like_CS"/>
</dbReference>
<dbReference type="Proteomes" id="UP000471360">
    <property type="component" value="Unassembled WGS sequence"/>
</dbReference>
<dbReference type="Pfam" id="PF00005">
    <property type="entry name" value="ABC_tran"/>
    <property type="match status" value="1"/>
</dbReference>
<gene>
    <name evidence="3" type="ORF">G3W53_23730</name>
</gene>
<evidence type="ECO:0000313" key="3">
    <source>
        <dbReference type="EMBL" id="NEN73058.1"/>
    </source>
</evidence>
<dbReference type="PANTHER" id="PTHR24220:SF86">
    <property type="entry name" value="ABC TRANSPORTER ABCH.1"/>
    <property type="match status" value="1"/>
</dbReference>
<proteinExistence type="predicted"/>
<dbReference type="GO" id="GO:0022857">
    <property type="term" value="F:transmembrane transporter activity"/>
    <property type="evidence" value="ECO:0007669"/>
    <property type="project" value="TreeGrafter"/>
</dbReference>
<dbReference type="AlphaFoldDB" id="A0A3T4IED5"/>
<protein>
    <submittedName>
        <fullName evidence="3">ATP-binding cassette domain-containing protein</fullName>
    </submittedName>
</protein>
<organism evidence="3 4">
    <name type="scientific">Escherichia coli</name>
    <dbReference type="NCBI Taxonomy" id="562"/>
    <lineage>
        <taxon>Bacteria</taxon>
        <taxon>Pseudomonadati</taxon>
        <taxon>Pseudomonadota</taxon>
        <taxon>Gammaproteobacteria</taxon>
        <taxon>Enterobacterales</taxon>
        <taxon>Enterobacteriaceae</taxon>
        <taxon>Escherichia</taxon>
    </lineage>
</organism>
<dbReference type="Gene3D" id="3.40.50.300">
    <property type="entry name" value="P-loop containing nucleotide triphosphate hydrolases"/>
    <property type="match status" value="1"/>
</dbReference>
<dbReference type="SMART" id="SM00382">
    <property type="entry name" value="AAA"/>
    <property type="match status" value="1"/>
</dbReference>
<dbReference type="PROSITE" id="PS50893">
    <property type="entry name" value="ABC_TRANSPORTER_2"/>
    <property type="match status" value="1"/>
</dbReference>
<evidence type="ECO:0000256" key="1">
    <source>
        <dbReference type="ARBA" id="ARBA00022741"/>
    </source>
</evidence>
<dbReference type="InterPro" id="IPR027417">
    <property type="entry name" value="P-loop_NTPase"/>
</dbReference>
<accession>A0A3T4IED5</accession>
<sequence length="210" mass="23596">MINISIRSKFFSERLILKDLNINLIPGDFLVLTGPSGSGKSTLLNIIGMLDTEFDGEYIIDNSIIDLNNPVNTTFLRKKYFGYVFQNSLINEKQSITRNIISSVDYNKKKEMQTRVIKTLNMVGLHDINRPTPVLSGGEKQRLALARAIIKEPEILLADEPTASLDKKNKIKIINILKDFSISGGIVVMVTHDLELISPNMTVLKINSYE</sequence>
<keyword evidence="1" id="KW-0547">Nucleotide-binding</keyword>
<reference evidence="3 4" key="1">
    <citation type="submission" date="2020-02" db="EMBL/GenBank/DDBJ databases">
        <authorList>
            <person name="Subbiah M."/>
            <person name="Call D."/>
        </authorList>
    </citation>
    <scope>NUCLEOTIDE SEQUENCE [LARGE SCALE GENOMIC DNA]</scope>
    <source>
        <strain evidence="3 4">8375wB1</strain>
    </source>
</reference>
<dbReference type="InterPro" id="IPR015854">
    <property type="entry name" value="ABC_transpr_LolD-like"/>
</dbReference>
<keyword evidence="2 3" id="KW-0067">ATP-binding</keyword>
<dbReference type="InterPro" id="IPR003593">
    <property type="entry name" value="AAA+_ATPase"/>
</dbReference>
<dbReference type="SUPFAM" id="SSF52540">
    <property type="entry name" value="P-loop containing nucleoside triphosphate hydrolases"/>
    <property type="match status" value="1"/>
</dbReference>
<dbReference type="EMBL" id="JAAGYP010000057">
    <property type="protein sequence ID" value="NEN73058.1"/>
    <property type="molecule type" value="Genomic_DNA"/>
</dbReference>
<comment type="caution">
    <text evidence="3">The sequence shown here is derived from an EMBL/GenBank/DDBJ whole genome shotgun (WGS) entry which is preliminary data.</text>
</comment>
<dbReference type="GO" id="GO:0005886">
    <property type="term" value="C:plasma membrane"/>
    <property type="evidence" value="ECO:0007669"/>
    <property type="project" value="TreeGrafter"/>
</dbReference>
<dbReference type="RefSeq" id="WP_032237875.1">
    <property type="nucleotide sequence ID" value="NZ_CABVVJ010000040.1"/>
</dbReference>
<name>A0A3T4IED5_ECOLX</name>
<dbReference type="GO" id="GO:0005524">
    <property type="term" value="F:ATP binding"/>
    <property type="evidence" value="ECO:0007669"/>
    <property type="project" value="UniProtKB-KW"/>
</dbReference>